<dbReference type="AlphaFoldDB" id="A0A0W0TR60"/>
<dbReference type="PATRIC" id="fig|448.7.peg.1188"/>
<dbReference type="GO" id="GO:0032506">
    <property type="term" value="P:cytokinetic process"/>
    <property type="evidence" value="ECO:0007669"/>
    <property type="project" value="TreeGrafter"/>
</dbReference>
<feature type="domain" description="SPOR" evidence="2">
    <location>
        <begin position="177"/>
        <end position="256"/>
    </location>
</feature>
<dbReference type="Pfam" id="PF05036">
    <property type="entry name" value="SPOR"/>
    <property type="match status" value="1"/>
</dbReference>
<feature type="transmembrane region" description="Helical" evidence="1">
    <location>
        <begin position="12"/>
        <end position="31"/>
    </location>
</feature>
<keyword evidence="4" id="KW-1185">Reference proteome</keyword>
<gene>
    <name evidence="3" type="ORF">Lery_1133</name>
</gene>
<evidence type="ECO:0000256" key="1">
    <source>
        <dbReference type="SAM" id="Phobius"/>
    </source>
</evidence>
<keyword evidence="1" id="KW-0812">Transmembrane</keyword>
<evidence type="ECO:0000259" key="2">
    <source>
        <dbReference type="PROSITE" id="PS51724"/>
    </source>
</evidence>
<dbReference type="RefSeq" id="WP_058526288.1">
    <property type="nucleotide sequence ID" value="NZ_CAAAHY010000002.1"/>
</dbReference>
<protein>
    <submittedName>
        <fullName evidence="3">Sporulation domain-containing protein</fullName>
    </submittedName>
</protein>
<dbReference type="PANTHER" id="PTHR38687">
    <property type="entry name" value="CELL DIVISION PROTEIN DEDD-RELATED"/>
    <property type="match status" value="1"/>
</dbReference>
<dbReference type="OrthoDB" id="5654216at2"/>
<sequence length="259" mass="28278">MKFIMDERVKHRLVGIAVILSVVAIFMPAIMKKSSQRFDDNVSMSVKLPPKPALPKVSMPDEKEMFKTVKVAHVDIPPIDEEAKPESTLAKAEPLSQMNKGPAIIAEEESTKNAPAIAIANAKPEIAKAVKAQTQPARIAQAKKRVMAKPVSKPAALQIAVKKAEPVAKRTLTTANAATRYGYAVQLATFSQQRNAMALIARLKSKGYQARFNKVVDNKGTVYKVIVGNLKERQQAQKLQQQLASAIQLNGFIVTTKVS</sequence>
<dbReference type="STRING" id="448.Lery_1133"/>
<keyword evidence="1" id="KW-1133">Transmembrane helix</keyword>
<evidence type="ECO:0000313" key="4">
    <source>
        <dbReference type="Proteomes" id="UP000054773"/>
    </source>
</evidence>
<name>A0A0W0TR60_LEGER</name>
<dbReference type="PROSITE" id="PS51724">
    <property type="entry name" value="SPOR"/>
    <property type="match status" value="1"/>
</dbReference>
<dbReference type="GO" id="GO:0042834">
    <property type="term" value="F:peptidoglycan binding"/>
    <property type="evidence" value="ECO:0007669"/>
    <property type="project" value="InterPro"/>
</dbReference>
<dbReference type="SUPFAM" id="SSF110997">
    <property type="entry name" value="Sporulation related repeat"/>
    <property type="match status" value="1"/>
</dbReference>
<comment type="caution">
    <text evidence="3">The sequence shown here is derived from an EMBL/GenBank/DDBJ whole genome shotgun (WGS) entry which is preliminary data.</text>
</comment>
<proteinExistence type="predicted"/>
<dbReference type="InterPro" id="IPR036680">
    <property type="entry name" value="SPOR-like_sf"/>
</dbReference>
<dbReference type="GO" id="GO:0032153">
    <property type="term" value="C:cell division site"/>
    <property type="evidence" value="ECO:0007669"/>
    <property type="project" value="TreeGrafter"/>
</dbReference>
<dbReference type="InterPro" id="IPR052521">
    <property type="entry name" value="Cell_div_SPOR-domain"/>
</dbReference>
<organism evidence="3 4">
    <name type="scientific">Legionella erythra</name>
    <dbReference type="NCBI Taxonomy" id="448"/>
    <lineage>
        <taxon>Bacteria</taxon>
        <taxon>Pseudomonadati</taxon>
        <taxon>Pseudomonadota</taxon>
        <taxon>Gammaproteobacteria</taxon>
        <taxon>Legionellales</taxon>
        <taxon>Legionellaceae</taxon>
        <taxon>Legionella</taxon>
    </lineage>
</organism>
<dbReference type="Gene3D" id="3.30.70.1070">
    <property type="entry name" value="Sporulation related repeat"/>
    <property type="match status" value="1"/>
</dbReference>
<accession>A0A0W0TR60</accession>
<dbReference type="PANTHER" id="PTHR38687:SF1">
    <property type="entry name" value="CELL DIVISION PROTEIN DEDD"/>
    <property type="match status" value="1"/>
</dbReference>
<dbReference type="InterPro" id="IPR007730">
    <property type="entry name" value="SPOR-like_dom"/>
</dbReference>
<dbReference type="Proteomes" id="UP000054773">
    <property type="component" value="Unassembled WGS sequence"/>
</dbReference>
<keyword evidence="1" id="KW-0472">Membrane</keyword>
<evidence type="ECO:0000313" key="3">
    <source>
        <dbReference type="EMBL" id="KTC98079.1"/>
    </source>
</evidence>
<dbReference type="EMBL" id="LNYA01000023">
    <property type="protein sequence ID" value="KTC98079.1"/>
    <property type="molecule type" value="Genomic_DNA"/>
</dbReference>
<dbReference type="GO" id="GO:0030428">
    <property type="term" value="C:cell septum"/>
    <property type="evidence" value="ECO:0007669"/>
    <property type="project" value="TreeGrafter"/>
</dbReference>
<reference evidence="3 4" key="1">
    <citation type="submission" date="2015-11" db="EMBL/GenBank/DDBJ databases">
        <title>Genomic analysis of 38 Legionella species identifies large and diverse effector repertoires.</title>
        <authorList>
            <person name="Burstein D."/>
            <person name="Amaro F."/>
            <person name="Zusman T."/>
            <person name="Lifshitz Z."/>
            <person name="Cohen O."/>
            <person name="Gilbert J.A."/>
            <person name="Pupko T."/>
            <person name="Shuman H.A."/>
            <person name="Segal G."/>
        </authorList>
    </citation>
    <scope>NUCLEOTIDE SEQUENCE [LARGE SCALE GENOMIC DNA]</scope>
    <source>
        <strain evidence="3 4">SE-32A-C8</strain>
    </source>
</reference>